<dbReference type="GO" id="GO:0005615">
    <property type="term" value="C:extracellular space"/>
    <property type="evidence" value="ECO:0007669"/>
    <property type="project" value="TreeGrafter"/>
</dbReference>
<reference evidence="10" key="1">
    <citation type="submission" date="2023-08" db="EMBL/GenBank/DDBJ databases">
        <authorList>
            <person name="Audoor S."/>
            <person name="Bilcke G."/>
        </authorList>
    </citation>
    <scope>NUCLEOTIDE SEQUENCE</scope>
</reference>
<dbReference type="Proteomes" id="UP001295423">
    <property type="component" value="Unassembled WGS sequence"/>
</dbReference>
<comment type="caution">
    <text evidence="10">The sequence shown here is derived from an EMBL/GenBank/DDBJ whole genome shotgun (WGS) entry which is preliminary data.</text>
</comment>
<dbReference type="Gene3D" id="2.40.10.10">
    <property type="entry name" value="Trypsin-like serine proteases"/>
    <property type="match status" value="1"/>
</dbReference>
<dbReference type="InterPro" id="IPR050127">
    <property type="entry name" value="Serine_Proteases_S1"/>
</dbReference>
<evidence type="ECO:0000256" key="3">
    <source>
        <dbReference type="ARBA" id="ARBA00022670"/>
    </source>
</evidence>
<comment type="subcellular location">
    <subcellularLocation>
        <location evidence="1">Secreted</location>
    </subcellularLocation>
</comment>
<sequence>MKIVQIASALTIAASQISVDAAAVRRRRQEEARPRGKPHYISYDTTERKEESSSRPRVENVKDVRQEANPRNTPTVVEETHERRHNTMPRTKSNIIDEETQERQHSKRPRTEPAAKETQDRQHSNDPRTEPDIKETHERQHDTKPRTDPDVTETLERQHNYTKPRTKDGGDGTRPKEGDPNHIVNGQNADVGEYPYFVDLHGCGGSLIAPQVVLSAAHCAPTISPGQTVIVNGYERGQVTSEAIEMGVLSFETHPMYNEDISLANDIMLIQLQEPITVVTPVTLSLNENSTVPARGQLLTVIGVGNTEEDGEQSNILQELTVPAVSLEACNDEESYNGDIIDEVMFCAGVIEGGQDSCQGDSGGPIVAVDGDTHVQVGVVSWGYGCAQADFPGVYARTSSAMDWINFLVCDCWGYADASFCTGDDGTGGFECPDSSASAGCELIPGWADADGYRCAWYEDYDSVGCPDHGGSFVGSDGITAWGACCHCQGCELIEGWTDADGFGCTWYEENDLVGCPSNGDSFPAADGTTAMDACCICQAGDDSSGNDSSGNQQVISDDTAGAGCSLVEGWTDSYGDSCEWYERNDHKGCPLYGSEVGIDGFTVGEVCCICRGNGCELIEGWTDSFGDNCLWYELQDNAGCPLHGNTTSTDGISANDACCHCTAATDVVATEATNATDGGRK</sequence>
<dbReference type="InterPro" id="IPR001314">
    <property type="entry name" value="Peptidase_S1A"/>
</dbReference>
<dbReference type="CDD" id="cd00190">
    <property type="entry name" value="Tryp_SPc"/>
    <property type="match status" value="1"/>
</dbReference>
<keyword evidence="4 7" id="KW-0378">Hydrolase</keyword>
<organism evidence="10 11">
    <name type="scientific">Cylindrotheca closterium</name>
    <dbReference type="NCBI Taxonomy" id="2856"/>
    <lineage>
        <taxon>Eukaryota</taxon>
        <taxon>Sar</taxon>
        <taxon>Stramenopiles</taxon>
        <taxon>Ochrophyta</taxon>
        <taxon>Bacillariophyta</taxon>
        <taxon>Bacillariophyceae</taxon>
        <taxon>Bacillariophycidae</taxon>
        <taxon>Bacillariales</taxon>
        <taxon>Bacillariaceae</taxon>
        <taxon>Cylindrotheca</taxon>
    </lineage>
</organism>
<feature type="compositionally biased region" description="Basic and acidic residues" evidence="8">
    <location>
        <begin position="101"/>
        <end position="180"/>
    </location>
</feature>
<dbReference type="FunFam" id="2.40.10.10:FF:000002">
    <property type="entry name" value="Transmembrane protease serine"/>
    <property type="match status" value="1"/>
</dbReference>
<dbReference type="PANTHER" id="PTHR24264:SF65">
    <property type="entry name" value="SRCR DOMAIN-CONTAINING PROTEIN"/>
    <property type="match status" value="1"/>
</dbReference>
<dbReference type="PROSITE" id="PS00134">
    <property type="entry name" value="TRYPSIN_HIS"/>
    <property type="match status" value="1"/>
</dbReference>
<evidence type="ECO:0000259" key="9">
    <source>
        <dbReference type="PROSITE" id="PS50240"/>
    </source>
</evidence>
<feature type="compositionally biased region" description="Basic and acidic residues" evidence="8">
    <location>
        <begin position="45"/>
        <end position="68"/>
    </location>
</feature>
<dbReference type="InterPro" id="IPR043504">
    <property type="entry name" value="Peptidase_S1_PA_chymotrypsin"/>
</dbReference>
<evidence type="ECO:0000256" key="4">
    <source>
        <dbReference type="ARBA" id="ARBA00022801"/>
    </source>
</evidence>
<keyword evidence="11" id="KW-1185">Reference proteome</keyword>
<keyword evidence="6" id="KW-1015">Disulfide bond</keyword>
<evidence type="ECO:0000256" key="8">
    <source>
        <dbReference type="SAM" id="MobiDB-lite"/>
    </source>
</evidence>
<keyword evidence="7" id="KW-0720">Serine protease</keyword>
<dbReference type="GO" id="GO:0004252">
    <property type="term" value="F:serine-type endopeptidase activity"/>
    <property type="evidence" value="ECO:0007669"/>
    <property type="project" value="InterPro"/>
</dbReference>
<dbReference type="PANTHER" id="PTHR24264">
    <property type="entry name" value="TRYPSIN-RELATED"/>
    <property type="match status" value="1"/>
</dbReference>
<dbReference type="AlphaFoldDB" id="A0AAD2G6A0"/>
<evidence type="ECO:0000256" key="1">
    <source>
        <dbReference type="ARBA" id="ARBA00004613"/>
    </source>
</evidence>
<dbReference type="FunFam" id="2.40.10.10:FF:000068">
    <property type="entry name" value="transmembrane protease serine 2"/>
    <property type="match status" value="1"/>
</dbReference>
<dbReference type="EMBL" id="CAKOGP040002158">
    <property type="protein sequence ID" value="CAJ1963773.1"/>
    <property type="molecule type" value="Genomic_DNA"/>
</dbReference>
<dbReference type="InterPro" id="IPR033116">
    <property type="entry name" value="TRYPSIN_SER"/>
</dbReference>
<feature type="domain" description="Peptidase S1" evidence="9">
    <location>
        <begin position="183"/>
        <end position="410"/>
    </location>
</feature>
<dbReference type="PROSITE" id="PS50240">
    <property type="entry name" value="TRYPSIN_DOM"/>
    <property type="match status" value="1"/>
</dbReference>
<evidence type="ECO:0000313" key="10">
    <source>
        <dbReference type="EMBL" id="CAJ1963773.1"/>
    </source>
</evidence>
<evidence type="ECO:0000256" key="5">
    <source>
        <dbReference type="ARBA" id="ARBA00023026"/>
    </source>
</evidence>
<dbReference type="PROSITE" id="PS00135">
    <property type="entry name" value="TRYPSIN_SER"/>
    <property type="match status" value="1"/>
</dbReference>
<name>A0AAD2G6A0_9STRA</name>
<accession>A0AAD2G6A0</accession>
<evidence type="ECO:0000256" key="6">
    <source>
        <dbReference type="ARBA" id="ARBA00023157"/>
    </source>
</evidence>
<evidence type="ECO:0000256" key="2">
    <source>
        <dbReference type="ARBA" id="ARBA00022525"/>
    </source>
</evidence>
<dbReference type="PRINTS" id="PR00722">
    <property type="entry name" value="CHYMOTRYPSIN"/>
</dbReference>
<proteinExistence type="predicted"/>
<feature type="region of interest" description="Disordered" evidence="8">
    <location>
        <begin position="26"/>
        <end position="186"/>
    </location>
</feature>
<keyword evidence="5" id="KW-0843">Virulence</keyword>
<dbReference type="GO" id="GO:0006508">
    <property type="term" value="P:proteolysis"/>
    <property type="evidence" value="ECO:0007669"/>
    <property type="project" value="UniProtKB-KW"/>
</dbReference>
<dbReference type="SUPFAM" id="SSF50494">
    <property type="entry name" value="Trypsin-like serine proteases"/>
    <property type="match status" value="1"/>
</dbReference>
<dbReference type="InterPro" id="IPR001254">
    <property type="entry name" value="Trypsin_dom"/>
</dbReference>
<dbReference type="Pfam" id="PF00089">
    <property type="entry name" value="Trypsin"/>
    <property type="match status" value="1"/>
</dbReference>
<protein>
    <recommendedName>
        <fullName evidence="9">Peptidase S1 domain-containing protein</fullName>
    </recommendedName>
</protein>
<dbReference type="SMART" id="SM00020">
    <property type="entry name" value="Tryp_SPc"/>
    <property type="match status" value="1"/>
</dbReference>
<gene>
    <name evidence="10" type="ORF">CYCCA115_LOCUS20319</name>
</gene>
<evidence type="ECO:0000313" key="11">
    <source>
        <dbReference type="Proteomes" id="UP001295423"/>
    </source>
</evidence>
<keyword evidence="3 7" id="KW-0645">Protease</keyword>
<dbReference type="InterPro" id="IPR009003">
    <property type="entry name" value="Peptidase_S1_PA"/>
</dbReference>
<dbReference type="InterPro" id="IPR018114">
    <property type="entry name" value="TRYPSIN_HIS"/>
</dbReference>
<keyword evidence="2" id="KW-0964">Secreted</keyword>
<evidence type="ECO:0000256" key="7">
    <source>
        <dbReference type="RuleBase" id="RU363034"/>
    </source>
</evidence>